<feature type="compositionally biased region" description="Basic and acidic residues" evidence="2">
    <location>
        <begin position="1667"/>
        <end position="1691"/>
    </location>
</feature>
<evidence type="ECO:0000256" key="3">
    <source>
        <dbReference type="SAM" id="Phobius"/>
    </source>
</evidence>
<feature type="region of interest" description="Disordered" evidence="2">
    <location>
        <begin position="565"/>
        <end position="600"/>
    </location>
</feature>
<feature type="region of interest" description="Disordered" evidence="2">
    <location>
        <begin position="1581"/>
        <end position="1691"/>
    </location>
</feature>
<feature type="compositionally biased region" description="Low complexity" evidence="2">
    <location>
        <begin position="249"/>
        <end position="263"/>
    </location>
</feature>
<feature type="compositionally biased region" description="Low complexity" evidence="2">
    <location>
        <begin position="1087"/>
        <end position="1100"/>
    </location>
</feature>
<evidence type="ECO:0000313" key="5">
    <source>
        <dbReference type="Proteomes" id="UP000054270"/>
    </source>
</evidence>
<feature type="region of interest" description="Disordered" evidence="2">
    <location>
        <begin position="1051"/>
        <end position="1235"/>
    </location>
</feature>
<sequence>MSGTPTDGADKAPPPPAPRARGKKGAQAHRGLSPEPWRVSSNEAGPSRMRGNDDDDSTDSPVSPLGALTSQSDSVSSSTPPTPPESAFSSARTLIGPGMGMGIPLPPLYAAGSIGGGLALPSAVQGGSVQGVEDCMIDRRLLLSANDTYAEGVLPVPRRTEAFEYAPFGSRASHPTSDFRTPVSPSCDDAAFTPSLAPMDPAPMFAPPAAPTVASALPANVTFDFTAPTPRSSPTPTPSSAPPNTLFLTPTTSANRARPRASAPSPPPVGHTTAENVDETMDVQAPAAEPRKVVQRRRVQVAIAAAATAAPAPVAIAPSADGDAPAMTTLTTSEAEGAAQQEPEAEPVPVRRPMVERRRVLRALAAAKDASAPPAVPADTFIYFDASPATAATAAADDDDDSEDSDDDAMSALAPNERRSEEDAALAAELEAAFASDDDDDMGHTSTTHANALFVDADRIAADKAVTEAALSAMRVGHAEREVRKAALARLVMEAARAEAERLDDERAVEEVKEERRGMIGEGMASKTLSSGIETSIDDMVDRAAVARHAAEDARMLAELQAQMQLKKQRAQETHAPAPVQQPAPSATLDADAERAAEDERRAAFEAGLAALGRSQPSTALTPAGALHALQTAAAVSPGTLHHASGTAPPSASAQDTAGLSMLALLAEVESLNAAASAAISIIASSAAPTQAAPTSAYTSLAHAVDEAYIRHAEPVGDAAGVVENEDVAIEDVDTSAAARGVPAWQEFAQRLGEMGVGPSGGGDAQEGDAMDSGDAPEGWQGASWNSSHQGAAGQESWQAAQWNHHQQDPNAQQQYQPQQAQHEPNAEHAPTASTSAPWPSSGYQDAQDAYASNSAQPFDAANMAMESDVPLRAAIEEPAAQFVVEESARAESEQMESVDGVVPRVPAWTEEEEGEIVIADAYTPIAEQSAPPTADSTHIQAHTSAAGNVHSPIDTPVHPAPALRVVDEAALPAREDAEEGEIVDDAHSAAQLTTPTAMHNAGVSPVDALAIPAPAPTPCAIDERGDALAPARGADPADALLLLLLSSSSQPSLPLPPSSGPLLSSPPLPSSPSSSSPNAPSPNAPSGPRASESGAAEVVQPPPTTPPPELVPAAAPRVEEDEQPVADTAAQPDPGPDAPTPLAGADTSDSDSDETQAVHTDPRLCRADADAEADFADQWDDQGVPGAQDGADAGSGVGRSLEAPVAVDVDAEQAARGAAGVQDGEEQEEEEDMEEVAIPSFALDARAEDARAASMSVCDDALDASMHDVHAERRVRWADADEEVDFADEWDEEEVPLPDEVVEAEEDARFVERPAVTEVDAEEQAVVPMVEREEDMEEVPIPAFAPNAPTEDARAEDAPASTSSVSEEMEEVAVPSFALDARAASVSVVEEGDDAQPPSPNAEIVVVVDAPPQPSTNAAHTPPHAPRPAEPKPNPAPVQRPNAPPPQPPLVAPPTPFARGAARTPPPPLLPARPLERRFTQFRDPPAHYASYDALDEFAPSEAPRVCAEEGEGDGGDKVGEMLARLFGGMVLGAEGGRVWVEKVEERVEREVGVVLRPAILRCGASAPVVVHAADTGAAPTVPATADASPTTIPSTPVRTTITLPTPSPSPTTSPSASPSSSPASSPASTPNSSPNPSPTKPTNPRRRPPPPGEVSWTRAQVYLARADRRGAAREEAEEVRKEEEEKRVREAEKVYREALAQFAAAERAKKEKAREAAEAHAALDVEAAKKETARKAQAARAKIEAEHERTADAQRQHRERLHAEARAAGRWPRVPADWVGPHGSAAASLEAEFGPQRAASPAVSESAPGEGQLPTPPGSPLGEGQELPDEADDALGAEAEEGEQEEDTEEGEGEEEEGEEADVWPAMPGGAPSLLDGAPCAWAVVLGVVASTALLGCVFSFRL</sequence>
<feature type="region of interest" description="Disordered" evidence="2">
    <location>
        <begin position="1"/>
        <end position="93"/>
    </location>
</feature>
<feature type="compositionally biased region" description="Polar residues" evidence="2">
    <location>
        <begin position="1589"/>
        <end position="1605"/>
    </location>
</feature>
<feature type="coiled-coil region" evidence="1">
    <location>
        <begin position="486"/>
        <end position="515"/>
    </location>
</feature>
<feature type="compositionally biased region" description="Acidic residues" evidence="2">
    <location>
        <begin position="396"/>
        <end position="409"/>
    </location>
</feature>
<feature type="compositionally biased region" description="Acidic residues" evidence="2">
    <location>
        <begin position="1171"/>
        <end position="1181"/>
    </location>
</feature>
<keyword evidence="3" id="KW-0472">Membrane</keyword>
<feature type="region of interest" description="Disordered" evidence="2">
    <location>
        <begin position="754"/>
        <end position="849"/>
    </location>
</feature>
<dbReference type="Proteomes" id="UP000054270">
    <property type="component" value="Unassembled WGS sequence"/>
</dbReference>
<evidence type="ECO:0000256" key="1">
    <source>
        <dbReference type="SAM" id="Coils"/>
    </source>
</evidence>
<feature type="compositionally biased region" description="Gly residues" evidence="2">
    <location>
        <begin position="755"/>
        <end position="765"/>
    </location>
</feature>
<feature type="compositionally biased region" description="Low complexity" evidence="2">
    <location>
        <begin position="1614"/>
        <end position="1634"/>
    </location>
</feature>
<feature type="region of interest" description="Disordered" evidence="2">
    <location>
        <begin position="1738"/>
        <end position="1873"/>
    </location>
</feature>
<dbReference type="EMBL" id="KN817647">
    <property type="protein sequence ID" value="KJA15343.1"/>
    <property type="molecule type" value="Genomic_DNA"/>
</dbReference>
<keyword evidence="5" id="KW-1185">Reference proteome</keyword>
<feature type="compositionally biased region" description="Low complexity" evidence="2">
    <location>
        <begin position="1362"/>
        <end position="1372"/>
    </location>
</feature>
<proteinExistence type="predicted"/>
<feature type="region of interest" description="Disordered" evidence="2">
    <location>
        <begin position="1346"/>
        <end position="1372"/>
    </location>
</feature>
<organism evidence="4 5">
    <name type="scientific">Hypholoma sublateritium (strain FD-334 SS-4)</name>
    <dbReference type="NCBI Taxonomy" id="945553"/>
    <lineage>
        <taxon>Eukaryota</taxon>
        <taxon>Fungi</taxon>
        <taxon>Dikarya</taxon>
        <taxon>Basidiomycota</taxon>
        <taxon>Agaricomycotina</taxon>
        <taxon>Agaricomycetes</taxon>
        <taxon>Agaricomycetidae</taxon>
        <taxon>Agaricales</taxon>
        <taxon>Agaricineae</taxon>
        <taxon>Strophariaceae</taxon>
        <taxon>Hypholoma</taxon>
    </lineage>
</organism>
<feature type="compositionally biased region" description="Pro residues" evidence="2">
    <location>
        <begin position="1101"/>
        <end position="1111"/>
    </location>
</feature>
<accession>A0A0D2LWU9</accession>
<feature type="compositionally biased region" description="Pro residues" evidence="2">
    <location>
        <begin position="1424"/>
        <end position="1457"/>
    </location>
</feature>
<name>A0A0D2LWU9_HYPSF</name>
<keyword evidence="3" id="KW-0812">Transmembrane</keyword>
<feature type="region of interest" description="Disordered" evidence="2">
    <location>
        <begin position="225"/>
        <end position="274"/>
    </location>
</feature>
<feature type="transmembrane region" description="Helical" evidence="3">
    <location>
        <begin position="1883"/>
        <end position="1903"/>
    </location>
</feature>
<feature type="compositionally biased region" description="Basic and acidic residues" evidence="2">
    <location>
        <begin position="1743"/>
        <end position="1769"/>
    </location>
</feature>
<feature type="compositionally biased region" description="Low complexity" evidence="2">
    <location>
        <begin position="576"/>
        <end position="587"/>
    </location>
</feature>
<feature type="compositionally biased region" description="Pro residues" evidence="2">
    <location>
        <begin position="231"/>
        <end position="241"/>
    </location>
</feature>
<feature type="region of interest" description="Disordered" evidence="2">
    <location>
        <begin position="393"/>
        <end position="425"/>
    </location>
</feature>
<protein>
    <submittedName>
        <fullName evidence="4">Uncharacterized protein</fullName>
    </submittedName>
</protein>
<feature type="compositionally biased region" description="Acidic residues" evidence="2">
    <location>
        <begin position="1224"/>
        <end position="1235"/>
    </location>
</feature>
<feature type="compositionally biased region" description="Low complexity" evidence="2">
    <location>
        <begin position="69"/>
        <end position="93"/>
    </location>
</feature>
<dbReference type="STRING" id="945553.A0A0D2LWU9"/>
<feature type="compositionally biased region" description="Basic and acidic residues" evidence="2">
    <location>
        <begin position="1161"/>
        <end position="1170"/>
    </location>
</feature>
<feature type="compositionally biased region" description="Acidic residues" evidence="2">
    <location>
        <begin position="1828"/>
        <end position="1864"/>
    </location>
</feature>
<keyword evidence="1" id="KW-0175">Coiled coil</keyword>
<feature type="region of interest" description="Disordered" evidence="2">
    <location>
        <begin position="1413"/>
        <end position="1474"/>
    </location>
</feature>
<keyword evidence="3" id="KW-1133">Transmembrane helix</keyword>
<reference evidence="5" key="1">
    <citation type="submission" date="2014-04" db="EMBL/GenBank/DDBJ databases">
        <title>Evolutionary Origins and Diversification of the Mycorrhizal Mutualists.</title>
        <authorList>
            <consortium name="DOE Joint Genome Institute"/>
            <consortium name="Mycorrhizal Genomics Consortium"/>
            <person name="Kohler A."/>
            <person name="Kuo A."/>
            <person name="Nagy L.G."/>
            <person name="Floudas D."/>
            <person name="Copeland A."/>
            <person name="Barry K.W."/>
            <person name="Cichocki N."/>
            <person name="Veneault-Fourrey C."/>
            <person name="LaButti K."/>
            <person name="Lindquist E.A."/>
            <person name="Lipzen A."/>
            <person name="Lundell T."/>
            <person name="Morin E."/>
            <person name="Murat C."/>
            <person name="Riley R."/>
            <person name="Ohm R."/>
            <person name="Sun H."/>
            <person name="Tunlid A."/>
            <person name="Henrissat B."/>
            <person name="Grigoriev I.V."/>
            <person name="Hibbett D.S."/>
            <person name="Martin F."/>
        </authorList>
    </citation>
    <scope>NUCLEOTIDE SEQUENCE [LARGE SCALE GENOMIC DNA]</scope>
    <source>
        <strain evidence="5">FD-334 SS-4</strain>
    </source>
</reference>
<evidence type="ECO:0000256" key="2">
    <source>
        <dbReference type="SAM" id="MobiDB-lite"/>
    </source>
</evidence>
<feature type="compositionally biased region" description="Polar residues" evidence="2">
    <location>
        <begin position="783"/>
        <end position="802"/>
    </location>
</feature>
<feature type="compositionally biased region" description="Pro residues" evidence="2">
    <location>
        <begin position="1054"/>
        <end position="1071"/>
    </location>
</feature>
<evidence type="ECO:0000313" key="4">
    <source>
        <dbReference type="EMBL" id="KJA15343.1"/>
    </source>
</evidence>
<gene>
    <name evidence="4" type="ORF">HYPSUDRAFT_72093</name>
</gene>
<feature type="compositionally biased region" description="Low complexity" evidence="2">
    <location>
        <begin position="809"/>
        <end position="842"/>
    </location>
</feature>
<dbReference type="OMA" id="PRPQQQW"/>